<feature type="chain" id="PRO_5009240821" evidence="2">
    <location>
        <begin position="32"/>
        <end position="581"/>
    </location>
</feature>
<evidence type="ECO:0000313" key="4">
    <source>
        <dbReference type="EMBL" id="SDE57956.1"/>
    </source>
</evidence>
<keyword evidence="5" id="KW-1185">Reference proteome</keyword>
<name>A0A1G7E3C0_9ACTN</name>
<dbReference type="STRING" id="675864.SAMN04489747_3802"/>
<feature type="region of interest" description="Disordered" evidence="1">
    <location>
        <begin position="28"/>
        <end position="49"/>
    </location>
</feature>
<dbReference type="InterPro" id="IPR059026">
    <property type="entry name" value="LpqB_N"/>
</dbReference>
<evidence type="ECO:0000259" key="3">
    <source>
        <dbReference type="SMART" id="SM00909"/>
    </source>
</evidence>
<feature type="signal peptide" evidence="2">
    <location>
        <begin position="1"/>
        <end position="31"/>
    </location>
</feature>
<dbReference type="Pfam" id="PF10646">
    <property type="entry name" value="Germane"/>
    <property type="match status" value="1"/>
</dbReference>
<gene>
    <name evidence="4" type="ORF">SAMN04489747_3802</name>
</gene>
<dbReference type="SMART" id="SM00909">
    <property type="entry name" value="Germane"/>
    <property type="match status" value="1"/>
</dbReference>
<dbReference type="RefSeq" id="WP_090595679.1">
    <property type="nucleotide sequence ID" value="NZ_LT629688.1"/>
</dbReference>
<dbReference type="PROSITE" id="PS51257">
    <property type="entry name" value="PROKAR_LIPOPROTEIN"/>
    <property type="match status" value="1"/>
</dbReference>
<accession>A0A1G7E3C0</accession>
<dbReference type="SUPFAM" id="SSF82171">
    <property type="entry name" value="DPP6 N-terminal domain-like"/>
    <property type="match status" value="1"/>
</dbReference>
<dbReference type="InterPro" id="IPR019606">
    <property type="entry name" value="GerMN"/>
</dbReference>
<dbReference type="Proteomes" id="UP000198546">
    <property type="component" value="Chromosome i"/>
</dbReference>
<reference evidence="4 5" key="1">
    <citation type="submission" date="2016-10" db="EMBL/GenBank/DDBJ databases">
        <authorList>
            <person name="de Groot N.N."/>
        </authorList>
    </citation>
    <scope>NUCLEOTIDE SEQUENCE [LARGE SCALE GENOMIC DNA]</scope>
    <source>
        <strain evidence="4 5">MON 2.2</strain>
    </source>
</reference>
<organism evidence="4 5">
    <name type="scientific">Auraticoccus monumenti</name>
    <dbReference type="NCBI Taxonomy" id="675864"/>
    <lineage>
        <taxon>Bacteria</taxon>
        <taxon>Bacillati</taxon>
        <taxon>Actinomycetota</taxon>
        <taxon>Actinomycetes</taxon>
        <taxon>Propionibacteriales</taxon>
        <taxon>Propionibacteriaceae</taxon>
        <taxon>Auraticoccus</taxon>
    </lineage>
</organism>
<proteinExistence type="predicted"/>
<sequence length="581" mass="61806">MTRRWWLLVLPLLAGLLSSCLTVPTSGPVEAGHPPSQAPSGSVEIEPEPPVRDAPAALVVEGFLHAMANYRTDYTVAREYLAEDVRESWRPDEAVLVYGEGSPVSSGSSVVLEAELVGVVGPDGSYSQQDRDYRIDFGMERDAEGQWRIGHPPDGLLVSQYLFERFYDGLNVYFFDPAFAGVVPDPIYVPRGNQSATTLVNALLDGPTSWLAPAVVTAVPEQAELGLSIPISPEGVAEVSLDETVDQLTAEQRNRMAAQVVWTLRQLEEITAVRFLSAGTPYVVPGQRADGTVAVSAYDYLSPLAGSGDPQLLVVEGKGVSRVRDGLTATPELVAVEGPFADLGEPVAAMAAAPAPDQELAVVSADRRRLLVADGVAGAAVEEPLPGAKGLLTPQYTRLHDLWVMQSGDDGTRVHVVDEGGAREVDAPALADKEVVSFRISPDGTRMAVAHRVDGRTELGMALVRRGDQPSVTSLRSIPLVSATGRLTLVDEVTWSDATSLLLLARAGEDSPSLPWVVDQDGAEMTQAGPGGWDPVALAAFPHPAGLRAAVVGREGQLWLRQGDYRWPEVLGGVTAAAWTG</sequence>
<evidence type="ECO:0000256" key="2">
    <source>
        <dbReference type="SAM" id="SignalP"/>
    </source>
</evidence>
<evidence type="ECO:0000313" key="5">
    <source>
        <dbReference type="Proteomes" id="UP000198546"/>
    </source>
</evidence>
<keyword evidence="2" id="KW-0732">Signal</keyword>
<feature type="domain" description="GerMN" evidence="3">
    <location>
        <begin position="196"/>
        <end position="286"/>
    </location>
</feature>
<dbReference type="Pfam" id="PF25976">
    <property type="entry name" value="LpqB_N"/>
    <property type="match status" value="1"/>
</dbReference>
<evidence type="ECO:0000256" key="1">
    <source>
        <dbReference type="SAM" id="MobiDB-lite"/>
    </source>
</evidence>
<dbReference type="EMBL" id="LT629688">
    <property type="protein sequence ID" value="SDE57956.1"/>
    <property type="molecule type" value="Genomic_DNA"/>
</dbReference>
<dbReference type="OrthoDB" id="3226781at2"/>
<protein>
    <submittedName>
        <fullName evidence="4">Sporulation and spore germination</fullName>
    </submittedName>
</protein>
<dbReference type="AlphaFoldDB" id="A0A1G7E3C0"/>